<sequence>MEIASADTAEHETTRFSVINPHRNLNPLSYVKNRTGGDRNRVTNSLSDSHYLRCNIAQSKVNESAVV</sequence>
<comment type="caution">
    <text evidence="1">The sequence shown here is derived from an EMBL/GenBank/DDBJ whole genome shotgun (WGS) entry which is preliminary data.</text>
</comment>
<reference evidence="1" key="2">
    <citation type="journal article" date="2013" name="Mar. Genomics">
        <title>Expression of sulfatases in Rhodopirellula baltica and the diversity of sulfatases in the genus Rhodopirellula.</title>
        <authorList>
            <person name="Wegner C.E."/>
            <person name="Richter-Heitmann T."/>
            <person name="Klindworth A."/>
            <person name="Klockow C."/>
            <person name="Richter M."/>
            <person name="Achstetter T."/>
            <person name="Glockner F.O."/>
            <person name="Harder J."/>
        </authorList>
    </citation>
    <scope>NUCLEOTIDE SEQUENCE [LARGE SCALE GENOMIC DNA]</scope>
    <source>
        <strain evidence="1">6C</strain>
    </source>
</reference>
<reference evidence="1" key="1">
    <citation type="submission" date="2012-11" db="EMBL/GenBank/DDBJ databases">
        <title>Permanent draft genomes of Rhodopirellula europaea strain SH398 and 6C.</title>
        <authorList>
            <person name="Richter M."/>
            <person name="Richter-Heitmann T."/>
            <person name="Frank C."/>
            <person name="Harder J."/>
            <person name="Glockner F.O."/>
        </authorList>
    </citation>
    <scope>NUCLEOTIDE SEQUENCE</scope>
    <source>
        <strain evidence="1">6C</strain>
    </source>
</reference>
<dbReference type="Proteomes" id="UP000011529">
    <property type="component" value="Unassembled WGS sequence"/>
</dbReference>
<evidence type="ECO:0000313" key="1">
    <source>
        <dbReference type="EMBL" id="EMB18015.1"/>
    </source>
</evidence>
<dbReference type="AlphaFoldDB" id="M2ALN5"/>
<name>M2ALN5_9BACT</name>
<gene>
    <name evidence="1" type="ORF">RE6C_01259</name>
</gene>
<keyword evidence="2" id="KW-1185">Reference proteome</keyword>
<evidence type="ECO:0000313" key="2">
    <source>
        <dbReference type="Proteomes" id="UP000011529"/>
    </source>
</evidence>
<proteinExistence type="predicted"/>
<dbReference type="EMBL" id="ANMO01000072">
    <property type="protein sequence ID" value="EMB18015.1"/>
    <property type="molecule type" value="Genomic_DNA"/>
</dbReference>
<organism evidence="1 2">
    <name type="scientific">Rhodopirellula europaea 6C</name>
    <dbReference type="NCBI Taxonomy" id="1263867"/>
    <lineage>
        <taxon>Bacteria</taxon>
        <taxon>Pseudomonadati</taxon>
        <taxon>Planctomycetota</taxon>
        <taxon>Planctomycetia</taxon>
        <taxon>Pirellulales</taxon>
        <taxon>Pirellulaceae</taxon>
        <taxon>Rhodopirellula</taxon>
    </lineage>
</organism>
<protein>
    <submittedName>
        <fullName evidence="1">Uncharacterized protein</fullName>
    </submittedName>
</protein>
<dbReference type="PATRIC" id="fig|1263867.3.peg.1329"/>
<accession>M2ALN5</accession>